<dbReference type="PROSITE" id="PS50088">
    <property type="entry name" value="ANK_REPEAT"/>
    <property type="match status" value="1"/>
</dbReference>
<proteinExistence type="predicted"/>
<reference evidence="3 4" key="1">
    <citation type="submission" date="2020-05" db="EMBL/GenBank/DDBJ databases">
        <title>Identification and distribution of gene clusters putatively required for synthesis of sphingolipid metabolism inhibitors in phylogenetically diverse species of the filamentous fungus Fusarium.</title>
        <authorList>
            <person name="Kim H.-S."/>
            <person name="Busman M."/>
            <person name="Brown D.W."/>
            <person name="Divon H."/>
            <person name="Uhlig S."/>
            <person name="Proctor R.H."/>
        </authorList>
    </citation>
    <scope>NUCLEOTIDE SEQUENCE [LARGE SCALE GENOMIC DNA]</scope>
    <source>
        <strain evidence="3 4">NRRL 66235</strain>
    </source>
</reference>
<keyword evidence="4" id="KW-1185">Reference proteome</keyword>
<protein>
    <submittedName>
        <fullName evidence="3">Ankyrin repeat</fullName>
    </submittedName>
</protein>
<dbReference type="Proteomes" id="UP000544331">
    <property type="component" value="Unassembled WGS sequence"/>
</dbReference>
<comment type="caution">
    <text evidence="3">The sequence shown here is derived from an EMBL/GenBank/DDBJ whole genome shotgun (WGS) entry which is preliminary data.</text>
</comment>
<evidence type="ECO:0000313" key="3">
    <source>
        <dbReference type="EMBL" id="KAF5716896.1"/>
    </source>
</evidence>
<dbReference type="AlphaFoldDB" id="A0A8H5YSK4"/>
<evidence type="ECO:0000256" key="2">
    <source>
        <dbReference type="SAM" id="Coils"/>
    </source>
</evidence>
<dbReference type="SUPFAM" id="SSF48403">
    <property type="entry name" value="Ankyrin repeat"/>
    <property type="match status" value="1"/>
</dbReference>
<dbReference type="InterPro" id="IPR036770">
    <property type="entry name" value="Ankyrin_rpt-contain_sf"/>
</dbReference>
<feature type="repeat" description="ANK" evidence="1">
    <location>
        <begin position="114"/>
        <end position="146"/>
    </location>
</feature>
<evidence type="ECO:0000313" key="4">
    <source>
        <dbReference type="Proteomes" id="UP000544331"/>
    </source>
</evidence>
<dbReference type="Pfam" id="PF12796">
    <property type="entry name" value="Ank_2"/>
    <property type="match status" value="1"/>
</dbReference>
<evidence type="ECO:0000256" key="1">
    <source>
        <dbReference type="PROSITE-ProRule" id="PRU00023"/>
    </source>
</evidence>
<keyword evidence="1" id="KW-0040">ANK repeat</keyword>
<sequence length="164" mass="18653">MFSGRADITTKAIALLMEYLRALADAIKIRKTQQFAERDIQELEQLQSGLDNKLRNTGVEDTLARLMGLYEPLGGEEDILNFTRLHWVAHEDRGFDIEPNLKASNVGVNQKDILNWTPLHYAAAEPSIAAFRTLLTNRANVNARDIHERTPLHYDCWHSDAQVV</sequence>
<keyword evidence="2" id="KW-0175">Coiled coil</keyword>
<dbReference type="OrthoDB" id="20872at2759"/>
<dbReference type="InterPro" id="IPR002110">
    <property type="entry name" value="Ankyrin_rpt"/>
</dbReference>
<accession>A0A8H5YSK4</accession>
<gene>
    <name evidence="3" type="ORF">FMUND_6081</name>
</gene>
<dbReference type="PROSITE" id="PS50297">
    <property type="entry name" value="ANK_REP_REGION"/>
    <property type="match status" value="1"/>
</dbReference>
<feature type="coiled-coil region" evidence="2">
    <location>
        <begin position="26"/>
        <end position="53"/>
    </location>
</feature>
<dbReference type="Gene3D" id="1.25.40.20">
    <property type="entry name" value="Ankyrin repeat-containing domain"/>
    <property type="match status" value="1"/>
</dbReference>
<dbReference type="EMBL" id="JAAOAN010000195">
    <property type="protein sequence ID" value="KAF5716896.1"/>
    <property type="molecule type" value="Genomic_DNA"/>
</dbReference>
<organism evidence="3 4">
    <name type="scientific">Fusarium mundagurra</name>
    <dbReference type="NCBI Taxonomy" id="1567541"/>
    <lineage>
        <taxon>Eukaryota</taxon>
        <taxon>Fungi</taxon>
        <taxon>Dikarya</taxon>
        <taxon>Ascomycota</taxon>
        <taxon>Pezizomycotina</taxon>
        <taxon>Sordariomycetes</taxon>
        <taxon>Hypocreomycetidae</taxon>
        <taxon>Hypocreales</taxon>
        <taxon>Nectriaceae</taxon>
        <taxon>Fusarium</taxon>
        <taxon>Fusarium fujikuroi species complex</taxon>
    </lineage>
</organism>
<name>A0A8H5YSK4_9HYPO</name>